<dbReference type="SUPFAM" id="SSF53474">
    <property type="entry name" value="alpha/beta-Hydrolases"/>
    <property type="match status" value="1"/>
</dbReference>
<keyword evidence="4" id="KW-1185">Reference proteome</keyword>
<dbReference type="RefSeq" id="WP_311628154.1">
    <property type="nucleotide sequence ID" value="NZ_JAVRFE010000114.1"/>
</dbReference>
<organism evidence="3 4">
    <name type="scientific">Streptomyces mooreae</name>
    <dbReference type="NCBI Taxonomy" id="3075523"/>
    <lineage>
        <taxon>Bacteria</taxon>
        <taxon>Bacillati</taxon>
        <taxon>Actinomycetota</taxon>
        <taxon>Actinomycetes</taxon>
        <taxon>Kitasatosporales</taxon>
        <taxon>Streptomycetaceae</taxon>
        <taxon>Streptomyces</taxon>
    </lineage>
</organism>
<evidence type="ECO:0000313" key="3">
    <source>
        <dbReference type="EMBL" id="MDT0461252.1"/>
    </source>
</evidence>
<dbReference type="Proteomes" id="UP001180551">
    <property type="component" value="Unassembled WGS sequence"/>
</dbReference>
<comment type="caution">
    <text evidence="3">The sequence shown here is derived from an EMBL/GenBank/DDBJ whole genome shotgun (WGS) entry which is preliminary data.</text>
</comment>
<evidence type="ECO:0000259" key="2">
    <source>
        <dbReference type="Pfam" id="PF20434"/>
    </source>
</evidence>
<sequence>MTVQEGVLRYGDSPWQRIDLYTPVRGPVRGAVVIFHGGFWRHDRIARDLEPLAVALVQRGCATAAVEYRPAWDGGQWPAAAEDAALALERLDGAGAPWRGATLVGHSAGAHLALSAVAGRGAGRRAVLLAPVVDLAQTLATGTGGPAVGHFLAGHLAAGGTADEATPRPSRADLASLTVVEAACDQAVPSELTEYQLKEWRDGGLAVDHHTVPGARHMHLVNPERDGCAAVLALLAGDPAAAEGSAS</sequence>
<dbReference type="PANTHER" id="PTHR48081:SF33">
    <property type="entry name" value="KYNURENINE FORMAMIDASE"/>
    <property type="match status" value="1"/>
</dbReference>
<accession>A0ABU2TJX7</accession>
<keyword evidence="1 3" id="KW-0378">Hydrolase</keyword>
<dbReference type="InterPro" id="IPR049492">
    <property type="entry name" value="BD-FAE-like_dom"/>
</dbReference>
<dbReference type="InterPro" id="IPR029058">
    <property type="entry name" value="AB_hydrolase_fold"/>
</dbReference>
<dbReference type="PANTHER" id="PTHR48081">
    <property type="entry name" value="AB HYDROLASE SUPERFAMILY PROTEIN C4A8.06C"/>
    <property type="match status" value="1"/>
</dbReference>
<evidence type="ECO:0000313" key="4">
    <source>
        <dbReference type="Proteomes" id="UP001180551"/>
    </source>
</evidence>
<dbReference type="Pfam" id="PF20434">
    <property type="entry name" value="BD-FAE"/>
    <property type="match status" value="1"/>
</dbReference>
<gene>
    <name evidence="3" type="ORF">RM550_37070</name>
</gene>
<reference evidence="3" key="1">
    <citation type="submission" date="2024-05" db="EMBL/GenBank/DDBJ databases">
        <title>30 novel species of actinomycetes from the DSMZ collection.</title>
        <authorList>
            <person name="Nouioui I."/>
        </authorList>
    </citation>
    <scope>NUCLEOTIDE SEQUENCE</scope>
    <source>
        <strain evidence="3">DSM 41527</strain>
    </source>
</reference>
<protein>
    <submittedName>
        <fullName evidence="3">Alpha/beta hydrolase</fullName>
    </submittedName>
</protein>
<evidence type="ECO:0000256" key="1">
    <source>
        <dbReference type="ARBA" id="ARBA00022801"/>
    </source>
</evidence>
<dbReference type="InterPro" id="IPR050300">
    <property type="entry name" value="GDXG_lipolytic_enzyme"/>
</dbReference>
<dbReference type="Gene3D" id="3.40.50.1820">
    <property type="entry name" value="alpha/beta hydrolase"/>
    <property type="match status" value="1"/>
</dbReference>
<name>A0ABU2TJX7_9ACTN</name>
<dbReference type="EMBL" id="JAVRFE010000114">
    <property type="protein sequence ID" value="MDT0461252.1"/>
    <property type="molecule type" value="Genomic_DNA"/>
</dbReference>
<proteinExistence type="predicted"/>
<dbReference type="GO" id="GO:0016787">
    <property type="term" value="F:hydrolase activity"/>
    <property type="evidence" value="ECO:0007669"/>
    <property type="project" value="UniProtKB-KW"/>
</dbReference>
<feature type="domain" description="BD-FAE-like" evidence="2">
    <location>
        <begin position="19"/>
        <end position="114"/>
    </location>
</feature>